<dbReference type="Proteomes" id="UP000609879">
    <property type="component" value="Unassembled WGS sequence"/>
</dbReference>
<dbReference type="PRINTS" id="PR00411">
    <property type="entry name" value="PNDRDTASEI"/>
</dbReference>
<evidence type="ECO:0000313" key="4">
    <source>
        <dbReference type="EMBL" id="GID74286.1"/>
    </source>
</evidence>
<keyword evidence="5" id="KW-1185">Reference proteome</keyword>
<dbReference type="PIRSF" id="PIRSF037495">
    <property type="entry name" value="Opine_OX_OoxA/HcnB"/>
    <property type="match status" value="1"/>
</dbReference>
<dbReference type="Pfam" id="PF07992">
    <property type="entry name" value="Pyr_redox_2"/>
    <property type="match status" value="1"/>
</dbReference>
<dbReference type="InterPro" id="IPR036188">
    <property type="entry name" value="FAD/NAD-bd_sf"/>
</dbReference>
<evidence type="ECO:0000259" key="2">
    <source>
        <dbReference type="Pfam" id="PF04324"/>
    </source>
</evidence>
<keyword evidence="1" id="KW-0560">Oxidoreductase</keyword>
<dbReference type="SUPFAM" id="SSF51905">
    <property type="entry name" value="FAD/NAD(P)-binding domain"/>
    <property type="match status" value="1"/>
</dbReference>
<dbReference type="RefSeq" id="WP_203762365.1">
    <property type="nucleotide sequence ID" value="NZ_BAAABO010000006.1"/>
</dbReference>
<evidence type="ECO:0000313" key="5">
    <source>
        <dbReference type="Proteomes" id="UP000609879"/>
    </source>
</evidence>
<reference evidence="4 5" key="1">
    <citation type="submission" date="2021-01" db="EMBL/GenBank/DDBJ databases">
        <title>Whole genome shotgun sequence of Actinoplanes deccanensis NBRC 13994.</title>
        <authorList>
            <person name="Komaki H."/>
            <person name="Tamura T."/>
        </authorList>
    </citation>
    <scope>NUCLEOTIDE SEQUENCE [LARGE SCALE GENOMIC DNA]</scope>
    <source>
        <strain evidence="4 5">NBRC 13994</strain>
    </source>
</reference>
<dbReference type="InterPro" id="IPR051691">
    <property type="entry name" value="Metab_Enz_Cyan_OpOx_G3PDH"/>
</dbReference>
<dbReference type="PRINTS" id="PR00368">
    <property type="entry name" value="FADPNR"/>
</dbReference>
<accession>A0ABQ3Y2R5</accession>
<dbReference type="InterPro" id="IPR041854">
    <property type="entry name" value="BFD-like_2Fe2S-bd_dom_sf"/>
</dbReference>
<dbReference type="InterPro" id="IPR017224">
    <property type="entry name" value="Opine_Oxase_asu/HCN_bsu"/>
</dbReference>
<name>A0ABQ3Y2R5_9ACTN</name>
<organism evidence="4 5">
    <name type="scientific">Paractinoplanes deccanensis</name>
    <dbReference type="NCBI Taxonomy" id="113561"/>
    <lineage>
        <taxon>Bacteria</taxon>
        <taxon>Bacillati</taxon>
        <taxon>Actinomycetota</taxon>
        <taxon>Actinomycetes</taxon>
        <taxon>Micromonosporales</taxon>
        <taxon>Micromonosporaceae</taxon>
        <taxon>Paractinoplanes</taxon>
    </lineage>
</organism>
<sequence>MPEVLIIGAGPAGLAAATAARRAGARVVVLDAAEDVGGQYWRHLPQQRPAGREEVLHHGWERFTGLRRELTGVEIVTGAQVWLAERHDGRPPTVHILVGPADGADRVRRVFDPGALVLATGAYERTLPFPGWDLPGVFTAGAAQALAKSERVAVGRRVLVAGAGPFLLPVASSLIRTGARVVGVLEAGGWSRLGRAWTARPTELLSASHKAGELAGYARDLVRHRVPYRVATGVIAAHGHDRVEEVTVARLDAQWAPVPGTSRRVAVDAVCVGHGFVPRSELAVAAGCQTGPDGTVVVDADCRSSVPGVFAAGEITGIGGADLALAEGTIAGTVAAGAAPTSAQRRDVLVYQRFATRLSDGHGIRPGWAEWLADDTLICRCEEVTAGELRDIAAATGSRGLRSLKLSTRAGLGVCQGRVCGRSVEELLDRTTGGLLDPGRTANRPLAGLVRLGELARTQGDPS</sequence>
<evidence type="ECO:0000256" key="1">
    <source>
        <dbReference type="ARBA" id="ARBA00023002"/>
    </source>
</evidence>
<feature type="domain" description="BFD-like [2Fe-2S]-binding" evidence="2">
    <location>
        <begin position="377"/>
        <end position="429"/>
    </location>
</feature>
<evidence type="ECO:0000259" key="3">
    <source>
        <dbReference type="Pfam" id="PF07992"/>
    </source>
</evidence>
<proteinExistence type="predicted"/>
<gene>
    <name evidence="4" type="ORF">Ade02nite_29270</name>
</gene>
<dbReference type="PANTHER" id="PTHR42949">
    <property type="entry name" value="ANAEROBIC GLYCEROL-3-PHOSPHATE DEHYDROGENASE SUBUNIT B"/>
    <property type="match status" value="1"/>
</dbReference>
<dbReference type="InterPro" id="IPR023753">
    <property type="entry name" value="FAD/NAD-binding_dom"/>
</dbReference>
<dbReference type="CDD" id="cd19946">
    <property type="entry name" value="GlpA-like_Fer2_BFD-like"/>
    <property type="match status" value="1"/>
</dbReference>
<protein>
    <submittedName>
        <fullName evidence="4">Pyridine nucleotide-disulfide oxidoreductase</fullName>
    </submittedName>
</protein>
<dbReference type="EMBL" id="BOMI01000056">
    <property type="protein sequence ID" value="GID74286.1"/>
    <property type="molecule type" value="Genomic_DNA"/>
</dbReference>
<dbReference type="Gene3D" id="3.50.50.60">
    <property type="entry name" value="FAD/NAD(P)-binding domain"/>
    <property type="match status" value="2"/>
</dbReference>
<feature type="domain" description="FAD/NAD(P)-binding" evidence="3">
    <location>
        <begin position="3"/>
        <end position="327"/>
    </location>
</feature>
<dbReference type="Pfam" id="PF04324">
    <property type="entry name" value="Fer2_BFD"/>
    <property type="match status" value="1"/>
</dbReference>
<comment type="caution">
    <text evidence="4">The sequence shown here is derived from an EMBL/GenBank/DDBJ whole genome shotgun (WGS) entry which is preliminary data.</text>
</comment>
<dbReference type="Gene3D" id="1.10.10.1100">
    <property type="entry name" value="BFD-like [2Fe-2S]-binding domain"/>
    <property type="match status" value="1"/>
</dbReference>
<dbReference type="PANTHER" id="PTHR42949:SF3">
    <property type="entry name" value="ANAEROBIC GLYCEROL-3-PHOSPHATE DEHYDROGENASE SUBUNIT B"/>
    <property type="match status" value="1"/>
</dbReference>
<dbReference type="InterPro" id="IPR007419">
    <property type="entry name" value="BFD-like_2Fe2S-bd_dom"/>
</dbReference>